<proteinExistence type="predicted"/>
<dbReference type="Proteomes" id="UP001199469">
    <property type="component" value="Unassembled WGS sequence"/>
</dbReference>
<keyword evidence="1" id="KW-0805">Transcription regulation</keyword>
<name>A0ABS8P643_9PSEU</name>
<keyword evidence="8" id="KW-1185">Reference proteome</keyword>
<evidence type="ECO:0000256" key="5">
    <source>
        <dbReference type="SAM" id="MobiDB-lite"/>
    </source>
</evidence>
<sequence>MSLAPGGATRAALLDAAETCLERFGAEKMLMNDVAREAGFSRPTLYRYFADREALIRGVRSRHSERVARRALRHIARQRTLEDKIVEGLMFLIEHGRAGAHLPANPGTARAIADRVWIPVLGEAGLGDDDHLDEALDWLAHLNLQMAAHVEGHDDTDARVRVRALIRRFVLPAFIAPPPEALPGTPHRLPGRTRSGRGHSGPQSCVSGHRRSFHPP</sequence>
<dbReference type="Gene3D" id="1.10.357.10">
    <property type="entry name" value="Tetracycline Repressor, domain 2"/>
    <property type="match status" value="1"/>
</dbReference>
<comment type="caution">
    <text evidence="7">The sequence shown here is derived from an EMBL/GenBank/DDBJ whole genome shotgun (WGS) entry which is preliminary data.</text>
</comment>
<dbReference type="PROSITE" id="PS50977">
    <property type="entry name" value="HTH_TETR_2"/>
    <property type="match status" value="1"/>
</dbReference>
<protein>
    <submittedName>
        <fullName evidence="7">TetR/AcrR family transcriptional regulator</fullName>
    </submittedName>
</protein>
<dbReference type="EMBL" id="JAJNDB010000001">
    <property type="protein sequence ID" value="MCD2193726.1"/>
    <property type="molecule type" value="Genomic_DNA"/>
</dbReference>
<feature type="domain" description="HTH tetR-type" evidence="6">
    <location>
        <begin position="7"/>
        <end position="67"/>
    </location>
</feature>
<dbReference type="InterPro" id="IPR050109">
    <property type="entry name" value="HTH-type_TetR-like_transc_reg"/>
</dbReference>
<accession>A0ABS8P643</accession>
<dbReference type="PANTHER" id="PTHR30055:SF234">
    <property type="entry name" value="HTH-TYPE TRANSCRIPTIONAL REGULATOR BETI"/>
    <property type="match status" value="1"/>
</dbReference>
<dbReference type="SUPFAM" id="SSF46689">
    <property type="entry name" value="Homeodomain-like"/>
    <property type="match status" value="1"/>
</dbReference>
<evidence type="ECO:0000313" key="7">
    <source>
        <dbReference type="EMBL" id="MCD2193726.1"/>
    </source>
</evidence>
<evidence type="ECO:0000256" key="4">
    <source>
        <dbReference type="PROSITE-ProRule" id="PRU00335"/>
    </source>
</evidence>
<feature type="DNA-binding region" description="H-T-H motif" evidence="4">
    <location>
        <begin position="30"/>
        <end position="49"/>
    </location>
</feature>
<evidence type="ECO:0000256" key="3">
    <source>
        <dbReference type="ARBA" id="ARBA00023163"/>
    </source>
</evidence>
<organism evidence="7 8">
    <name type="scientific">Actinomycetospora endophytica</name>
    <dbReference type="NCBI Taxonomy" id="2291215"/>
    <lineage>
        <taxon>Bacteria</taxon>
        <taxon>Bacillati</taxon>
        <taxon>Actinomycetota</taxon>
        <taxon>Actinomycetes</taxon>
        <taxon>Pseudonocardiales</taxon>
        <taxon>Pseudonocardiaceae</taxon>
        <taxon>Actinomycetospora</taxon>
    </lineage>
</organism>
<dbReference type="InterPro" id="IPR009057">
    <property type="entry name" value="Homeodomain-like_sf"/>
</dbReference>
<keyword evidence="3" id="KW-0804">Transcription</keyword>
<evidence type="ECO:0000256" key="1">
    <source>
        <dbReference type="ARBA" id="ARBA00023015"/>
    </source>
</evidence>
<dbReference type="InterPro" id="IPR001647">
    <property type="entry name" value="HTH_TetR"/>
</dbReference>
<evidence type="ECO:0000256" key="2">
    <source>
        <dbReference type="ARBA" id="ARBA00023125"/>
    </source>
</evidence>
<dbReference type="RefSeq" id="WP_230732335.1">
    <property type="nucleotide sequence ID" value="NZ_JAJNDB010000001.1"/>
</dbReference>
<gene>
    <name evidence="7" type="ORF">LQ327_10090</name>
</gene>
<feature type="region of interest" description="Disordered" evidence="5">
    <location>
        <begin position="180"/>
        <end position="216"/>
    </location>
</feature>
<dbReference type="Pfam" id="PF00440">
    <property type="entry name" value="TetR_N"/>
    <property type="match status" value="1"/>
</dbReference>
<keyword evidence="2 4" id="KW-0238">DNA-binding</keyword>
<reference evidence="7 8" key="1">
    <citation type="submission" date="2021-11" db="EMBL/GenBank/DDBJ databases">
        <title>Draft genome sequence of Actinomycetospora sp. SF1 isolated from the rhizosphere soil.</title>
        <authorList>
            <person name="Duangmal K."/>
            <person name="Chantavorakit T."/>
        </authorList>
    </citation>
    <scope>NUCLEOTIDE SEQUENCE [LARGE SCALE GENOMIC DNA]</scope>
    <source>
        <strain evidence="7 8">TBRC 5722</strain>
    </source>
</reference>
<evidence type="ECO:0000259" key="6">
    <source>
        <dbReference type="PROSITE" id="PS50977"/>
    </source>
</evidence>
<evidence type="ECO:0000313" key="8">
    <source>
        <dbReference type="Proteomes" id="UP001199469"/>
    </source>
</evidence>
<dbReference type="PRINTS" id="PR00455">
    <property type="entry name" value="HTHTETR"/>
</dbReference>
<dbReference type="PANTHER" id="PTHR30055">
    <property type="entry name" value="HTH-TYPE TRANSCRIPTIONAL REGULATOR RUTR"/>
    <property type="match status" value="1"/>
</dbReference>